<feature type="domain" description="DUF7431" evidence="2">
    <location>
        <begin position="287"/>
        <end position="557"/>
    </location>
</feature>
<evidence type="ECO:0000313" key="4">
    <source>
        <dbReference type="Proteomes" id="UP000234323"/>
    </source>
</evidence>
<dbReference type="VEuPathDB" id="FungiDB:RhiirA1_441661"/>
<keyword evidence="1" id="KW-0175">Coiled coil</keyword>
<dbReference type="VEuPathDB" id="FungiDB:FUN_023785"/>
<dbReference type="Proteomes" id="UP000234323">
    <property type="component" value="Unassembled WGS sequence"/>
</dbReference>
<gene>
    <name evidence="3" type="ORF">RhiirA4_439352</name>
</gene>
<reference evidence="3 4" key="1">
    <citation type="submission" date="2015-10" db="EMBL/GenBank/DDBJ databases">
        <title>Genome analyses suggest a sexual origin of heterokaryosis in a supposedly ancient asexual fungus.</title>
        <authorList>
            <person name="Ropars J."/>
            <person name="Sedzielewska K."/>
            <person name="Noel J."/>
            <person name="Charron P."/>
            <person name="Farinelli L."/>
            <person name="Marton T."/>
            <person name="Kruger M."/>
            <person name="Pelin A."/>
            <person name="Brachmann A."/>
            <person name="Corradi N."/>
        </authorList>
    </citation>
    <scope>NUCLEOTIDE SEQUENCE [LARGE SCALE GENOMIC DNA]</scope>
    <source>
        <strain evidence="3 4">A4</strain>
    </source>
</reference>
<comment type="caution">
    <text evidence="3">The sequence shown here is derived from an EMBL/GenBank/DDBJ whole genome shotgun (WGS) entry which is preliminary data.</text>
</comment>
<feature type="coiled-coil region" evidence="1">
    <location>
        <begin position="40"/>
        <end position="67"/>
    </location>
</feature>
<keyword evidence="4" id="KW-1185">Reference proteome</keyword>
<evidence type="ECO:0000313" key="3">
    <source>
        <dbReference type="EMBL" id="PKY38386.1"/>
    </source>
</evidence>
<protein>
    <recommendedName>
        <fullName evidence="2">DUF7431 domain-containing protein</fullName>
    </recommendedName>
</protein>
<evidence type="ECO:0000259" key="2">
    <source>
        <dbReference type="Pfam" id="PF24209"/>
    </source>
</evidence>
<dbReference type="AlphaFoldDB" id="A0A2I1FVK8"/>
<dbReference type="EMBL" id="LLXI01000027">
    <property type="protein sequence ID" value="PKY38386.1"/>
    <property type="molecule type" value="Genomic_DNA"/>
</dbReference>
<proteinExistence type="predicted"/>
<organism evidence="3 4">
    <name type="scientific">Rhizophagus irregularis</name>
    <dbReference type="NCBI Taxonomy" id="588596"/>
    <lineage>
        <taxon>Eukaryota</taxon>
        <taxon>Fungi</taxon>
        <taxon>Fungi incertae sedis</taxon>
        <taxon>Mucoromycota</taxon>
        <taxon>Glomeromycotina</taxon>
        <taxon>Glomeromycetes</taxon>
        <taxon>Glomerales</taxon>
        <taxon>Glomeraceae</taxon>
        <taxon>Rhizophagus</taxon>
    </lineage>
</organism>
<sequence length="582" mass="69149">MKNPRMNDITHGSVRSAMTISMRLITEESKYVPRDFFHHDEKSQDMITNIKNELENLEKLKLEFGRTFSSDGIKIESADTRGFTLLKDQIELIEFNNSIYEDIIEFNTKEDWIKEIDKFLNTEADMKNFGSFGIDFLNAQNESKEIEKKLTYLSVPKLFLKFYKFKPTQEFTEEVEEAIKSNDREKFKKIYKKFGEFVPTEIILGGVVICSYVRSVSGTFSKSLKKYNNLFGDYLENFNKDKWIKSLDTLDSYKTWECIEFRKPMNIFLILNIKLRKKIYEIFGKKILYSEIIENNYRLEYGEQKIIELPLPERVLKTIKKEDAECSVFATVVDDDEKRNNYFDCQIYFPRNERPRLIIHRCQRKHKHPKCKLRIGFMIIVNDIDFNFNRVNEMYLKVRYQDYHKSNNQELYNFKFGFNLNELDSFLGIPILRELNNKDESIIIGHYFSKNDNNIEANVFSYSLKENKYIELPNFSFHVLTIKRNDPNCTIPCGIIPFVKEKQFMKSKRSIDFNKYTFPSNPKYISVFYTSKNCGPVLFKQKKKEIKLEYVECECKSCSICKDIDNSYKSSTDVKCAYFILK</sequence>
<dbReference type="InterPro" id="IPR055854">
    <property type="entry name" value="DUF7431"/>
</dbReference>
<name>A0A2I1FVK8_9GLOM</name>
<evidence type="ECO:0000256" key="1">
    <source>
        <dbReference type="SAM" id="Coils"/>
    </source>
</evidence>
<dbReference type="Pfam" id="PF24209">
    <property type="entry name" value="DUF7431"/>
    <property type="match status" value="1"/>
</dbReference>
<accession>A0A2I1FVK8</accession>
<dbReference type="VEuPathDB" id="FungiDB:RhiirFUN_001888"/>